<comment type="caution">
    <text evidence="3">The sequence shown here is derived from an EMBL/GenBank/DDBJ whole genome shotgun (WGS) entry which is preliminary data.</text>
</comment>
<sequence length="164" mass="17792">MGHLTFLSCLRGVIALNAILFGGLLSLPATAAQSETPSPQSAYLSEARAGVETVTTEQLRAALTSSTPPLLLDVRTFTEREQGKTITENEIHIPRGFLEFKAWAQLPQDREIVVYCATGGRSALAVQTLKAMGWTEVKSLEGGITEFYQSQGEDCGCIELPFQE</sequence>
<evidence type="ECO:0000313" key="4">
    <source>
        <dbReference type="Proteomes" id="UP001501600"/>
    </source>
</evidence>
<feature type="domain" description="Rhodanese" evidence="2">
    <location>
        <begin position="65"/>
        <end position="156"/>
    </location>
</feature>
<dbReference type="InterPro" id="IPR050229">
    <property type="entry name" value="GlpE_sulfurtransferase"/>
</dbReference>
<gene>
    <name evidence="3" type="ORF">GCM10025772_19640</name>
</gene>
<dbReference type="CDD" id="cd00158">
    <property type="entry name" value="RHOD"/>
    <property type="match status" value="1"/>
</dbReference>
<dbReference type="PANTHER" id="PTHR43031">
    <property type="entry name" value="FAD-DEPENDENT OXIDOREDUCTASE"/>
    <property type="match status" value="1"/>
</dbReference>
<dbReference type="Pfam" id="PF00581">
    <property type="entry name" value="Rhodanese"/>
    <property type="match status" value="1"/>
</dbReference>
<dbReference type="InterPro" id="IPR036873">
    <property type="entry name" value="Rhodanese-like_dom_sf"/>
</dbReference>
<dbReference type="PROSITE" id="PS50206">
    <property type="entry name" value="RHODANESE_3"/>
    <property type="match status" value="1"/>
</dbReference>
<name>A0ABP9S643_9GAMM</name>
<feature type="chain" id="PRO_5046578658" description="Rhodanese domain-containing protein" evidence="1">
    <location>
        <begin position="32"/>
        <end position="164"/>
    </location>
</feature>
<evidence type="ECO:0000256" key="1">
    <source>
        <dbReference type="SAM" id="SignalP"/>
    </source>
</evidence>
<evidence type="ECO:0000259" key="2">
    <source>
        <dbReference type="PROSITE" id="PS50206"/>
    </source>
</evidence>
<dbReference type="InterPro" id="IPR001763">
    <property type="entry name" value="Rhodanese-like_dom"/>
</dbReference>
<dbReference type="Proteomes" id="UP001501600">
    <property type="component" value="Unassembled WGS sequence"/>
</dbReference>
<evidence type="ECO:0000313" key="3">
    <source>
        <dbReference type="EMBL" id="GAA5191862.1"/>
    </source>
</evidence>
<proteinExistence type="predicted"/>
<dbReference type="SMART" id="SM00450">
    <property type="entry name" value="RHOD"/>
    <property type="match status" value="1"/>
</dbReference>
<accession>A0ABP9S643</accession>
<protein>
    <recommendedName>
        <fullName evidence="2">Rhodanese domain-containing protein</fullName>
    </recommendedName>
</protein>
<keyword evidence="1" id="KW-0732">Signal</keyword>
<dbReference type="SUPFAM" id="SSF52821">
    <property type="entry name" value="Rhodanese/Cell cycle control phosphatase"/>
    <property type="match status" value="1"/>
</dbReference>
<dbReference type="EMBL" id="BAABLF010000013">
    <property type="protein sequence ID" value="GAA5191862.1"/>
    <property type="molecule type" value="Genomic_DNA"/>
</dbReference>
<feature type="signal peptide" evidence="1">
    <location>
        <begin position="1"/>
        <end position="31"/>
    </location>
</feature>
<keyword evidence="4" id="KW-1185">Reference proteome</keyword>
<organism evidence="3 4">
    <name type="scientific">Ferrimonas gelatinilytica</name>
    <dbReference type="NCBI Taxonomy" id="1255257"/>
    <lineage>
        <taxon>Bacteria</taxon>
        <taxon>Pseudomonadati</taxon>
        <taxon>Pseudomonadota</taxon>
        <taxon>Gammaproteobacteria</taxon>
        <taxon>Alteromonadales</taxon>
        <taxon>Ferrimonadaceae</taxon>
        <taxon>Ferrimonas</taxon>
    </lineage>
</organism>
<dbReference type="PANTHER" id="PTHR43031:SF16">
    <property type="entry name" value="OXIDOREDUCTASE"/>
    <property type="match status" value="1"/>
</dbReference>
<dbReference type="RefSeq" id="WP_345316882.1">
    <property type="nucleotide sequence ID" value="NZ_BAABLF010000013.1"/>
</dbReference>
<dbReference type="Gene3D" id="3.40.250.10">
    <property type="entry name" value="Rhodanese-like domain"/>
    <property type="match status" value="1"/>
</dbReference>
<reference evidence="4" key="1">
    <citation type="journal article" date="2019" name="Int. J. Syst. Evol. Microbiol.">
        <title>The Global Catalogue of Microorganisms (GCM) 10K type strain sequencing project: providing services to taxonomists for standard genome sequencing and annotation.</title>
        <authorList>
            <consortium name="The Broad Institute Genomics Platform"/>
            <consortium name="The Broad Institute Genome Sequencing Center for Infectious Disease"/>
            <person name="Wu L."/>
            <person name="Ma J."/>
        </authorList>
    </citation>
    <scope>NUCLEOTIDE SEQUENCE [LARGE SCALE GENOMIC DNA]</scope>
    <source>
        <strain evidence="4">JCM 18720</strain>
    </source>
</reference>